<evidence type="ECO:0008006" key="3">
    <source>
        <dbReference type="Google" id="ProtNLM"/>
    </source>
</evidence>
<protein>
    <recommendedName>
        <fullName evidence="3">Myb/SANT-like domain-containing protein</fullName>
    </recommendedName>
</protein>
<reference evidence="1 2" key="1">
    <citation type="journal article" date="2018" name="Science">
        <title>The opium poppy genome and morphinan production.</title>
        <authorList>
            <person name="Guo L."/>
            <person name="Winzer T."/>
            <person name="Yang X."/>
            <person name="Li Y."/>
            <person name="Ning Z."/>
            <person name="He Z."/>
            <person name="Teodor R."/>
            <person name="Lu Y."/>
            <person name="Bowser T.A."/>
            <person name="Graham I.A."/>
            <person name="Ye K."/>
        </authorList>
    </citation>
    <scope>NUCLEOTIDE SEQUENCE [LARGE SCALE GENOMIC DNA]</scope>
    <source>
        <strain evidence="2">cv. HN1</strain>
        <tissue evidence="1">Leaves</tissue>
    </source>
</reference>
<accession>A0A4Y7J3B5</accession>
<gene>
    <name evidence="1" type="ORF">C5167_013407</name>
</gene>
<evidence type="ECO:0000313" key="2">
    <source>
        <dbReference type="Proteomes" id="UP000316621"/>
    </source>
</evidence>
<dbReference type="Gramene" id="RZC54552">
    <property type="protein sequence ID" value="RZC54552"/>
    <property type="gene ID" value="C5167_013407"/>
</dbReference>
<dbReference type="Proteomes" id="UP000316621">
    <property type="component" value="Chromosome 3"/>
</dbReference>
<dbReference type="AlphaFoldDB" id="A0A4Y7J3B5"/>
<organism evidence="1 2">
    <name type="scientific">Papaver somniferum</name>
    <name type="common">Opium poppy</name>
    <dbReference type="NCBI Taxonomy" id="3469"/>
    <lineage>
        <taxon>Eukaryota</taxon>
        <taxon>Viridiplantae</taxon>
        <taxon>Streptophyta</taxon>
        <taxon>Embryophyta</taxon>
        <taxon>Tracheophyta</taxon>
        <taxon>Spermatophyta</taxon>
        <taxon>Magnoliopsida</taxon>
        <taxon>Ranunculales</taxon>
        <taxon>Papaveraceae</taxon>
        <taxon>Papaveroideae</taxon>
        <taxon>Papaver</taxon>
    </lineage>
</organism>
<evidence type="ECO:0000313" key="1">
    <source>
        <dbReference type="EMBL" id="RZC54552.1"/>
    </source>
</evidence>
<name>A0A4Y7J3B5_PAPSO</name>
<dbReference type="STRING" id="3469.A0A4Y7J3B5"/>
<proteinExistence type="predicted"/>
<dbReference type="PANTHER" id="PTHR45023">
    <property type="match status" value="1"/>
</dbReference>
<keyword evidence="2" id="KW-1185">Reference proteome</keyword>
<sequence>MAIRDADYQKIAKFSRSEDVALINAYVSITCDPVIGKYQQCKEFWSQIKTEYKATSRSDPVRTTKSLQTRVSTLKREIKRYVSHIRGCFRNMPSGFTLETAYSICQLDYEEYPKYGNTWRHDDVFQILKNYTLRNSIQRFMIVKQ</sequence>
<dbReference type="PANTHER" id="PTHR45023:SF4">
    <property type="entry name" value="GLYCINE-RICH PROTEIN-RELATED"/>
    <property type="match status" value="1"/>
</dbReference>
<dbReference type="EMBL" id="CM010717">
    <property type="protein sequence ID" value="RZC54552.1"/>
    <property type="molecule type" value="Genomic_DNA"/>
</dbReference>